<dbReference type="InterPro" id="IPR000086">
    <property type="entry name" value="NUDIX_hydrolase_dom"/>
</dbReference>
<comment type="cofactor">
    <cofactor evidence="1">
        <name>Mn(2+)</name>
        <dbReference type="ChEBI" id="CHEBI:29035"/>
    </cofactor>
</comment>
<evidence type="ECO:0000256" key="4">
    <source>
        <dbReference type="ARBA" id="ARBA00022723"/>
    </source>
</evidence>
<dbReference type="Pfam" id="PF00293">
    <property type="entry name" value="NUDIX"/>
    <property type="match status" value="1"/>
</dbReference>
<evidence type="ECO:0000313" key="9">
    <source>
        <dbReference type="EMBL" id="AWU47130.1"/>
    </source>
</evidence>
<proteinExistence type="inferred from homology"/>
<dbReference type="EMBL" id="MH427217">
    <property type="protein sequence ID" value="AWU47130.1"/>
    <property type="molecule type" value="Genomic_DNA"/>
</dbReference>
<dbReference type="InterPro" id="IPR015797">
    <property type="entry name" value="NUDIX_hydrolase-like_dom_sf"/>
</dbReference>
<dbReference type="Gene3D" id="3.90.79.10">
    <property type="entry name" value="Nucleoside Triphosphate Pyrophosphohydrolase"/>
    <property type="match status" value="1"/>
</dbReference>
<dbReference type="PROSITE" id="PS51462">
    <property type="entry name" value="NUDIX"/>
    <property type="match status" value="1"/>
</dbReference>
<dbReference type="Proteomes" id="UP000249273">
    <property type="component" value="Segment"/>
</dbReference>
<dbReference type="SUPFAM" id="SSF55811">
    <property type="entry name" value="Nudix"/>
    <property type="match status" value="1"/>
</dbReference>
<keyword evidence="6" id="KW-0460">Magnesium</keyword>
<keyword evidence="5" id="KW-0378">Hydrolase</keyword>
<name>A0A2U9QHQ4_9POXV</name>
<keyword evidence="4" id="KW-0479">Metal-binding</keyword>
<evidence type="ECO:0000256" key="2">
    <source>
        <dbReference type="ARBA" id="ARBA00001946"/>
    </source>
</evidence>
<dbReference type="KEGG" id="vg:36841082"/>
<evidence type="ECO:0000256" key="7">
    <source>
        <dbReference type="ARBA" id="ARBA00023211"/>
    </source>
</evidence>
<keyword evidence="10" id="KW-1185">Reference proteome</keyword>
<evidence type="ECO:0000256" key="3">
    <source>
        <dbReference type="ARBA" id="ARBA00005582"/>
    </source>
</evidence>
<evidence type="ECO:0000256" key="6">
    <source>
        <dbReference type="ARBA" id="ARBA00022842"/>
    </source>
</evidence>
<dbReference type="InterPro" id="IPR003301">
    <property type="entry name" value="Vaccinia_D10_decapping"/>
</dbReference>
<gene>
    <name evidence="9" type="primary">SOPV-ELK-085</name>
</gene>
<evidence type="ECO:0000256" key="1">
    <source>
        <dbReference type="ARBA" id="ARBA00001936"/>
    </source>
</evidence>
<dbReference type="InterPro" id="IPR013683">
    <property type="entry name" value="Vaccinia_D10_N"/>
</dbReference>
<dbReference type="PROSITE" id="PS00893">
    <property type="entry name" value="NUDIX_BOX"/>
    <property type="match status" value="1"/>
</dbReference>
<feature type="domain" description="Nudix hydrolase" evidence="8">
    <location>
        <begin position="45"/>
        <end position="231"/>
    </location>
</feature>
<keyword evidence="7" id="KW-0464">Manganese</keyword>
<sequence length="244" mass="27920">MMNKKSIDVGKYLSKHNRKLAKTYIFTDEEQRIYITAFVNQHLYNNKRVSLCVILSTLDGKFLACMRKNTFLFTEILQLGNKNRIKRLLEKYSKFLLPGELEKLEYIYNTRFKCVDSGHAKGNVIFPGGTPKPGESTTICISRELKEETNVDAKHVILDTRFFLHVHIDDLLTGKDFDAILFLGDVDLHSNEILQKFCANEEVASLAFLDPIDKGIACELVRYALSVRQLNCWGTNGNAYVQLT</sequence>
<accession>A0A2U9QHQ4</accession>
<dbReference type="OrthoDB" id="12271at10239"/>
<evidence type="ECO:0000313" key="10">
    <source>
        <dbReference type="Proteomes" id="UP000249273"/>
    </source>
</evidence>
<dbReference type="RefSeq" id="YP_009480623.1">
    <property type="nucleotide sequence ID" value="NC_037656.1"/>
</dbReference>
<dbReference type="InterPro" id="IPR020084">
    <property type="entry name" value="NUDIX_hydrolase_CS"/>
</dbReference>
<dbReference type="PRINTS" id="PR01364">
    <property type="entry name" value="VD10PROTEIN"/>
</dbReference>
<evidence type="ECO:0000256" key="5">
    <source>
        <dbReference type="ARBA" id="ARBA00022801"/>
    </source>
</evidence>
<comment type="cofactor">
    <cofactor evidence="2">
        <name>Mg(2+)</name>
        <dbReference type="ChEBI" id="CHEBI:18420"/>
    </cofactor>
</comment>
<organism evidence="9">
    <name type="scientific">Sea otter poxvirus</name>
    <dbReference type="NCBI Taxonomy" id="1416741"/>
    <lineage>
        <taxon>Viruses</taxon>
        <taxon>Varidnaviria</taxon>
        <taxon>Bamfordvirae</taxon>
        <taxon>Nucleocytoviricota</taxon>
        <taxon>Pokkesviricetes</taxon>
        <taxon>Chitovirales</taxon>
        <taxon>Poxviridae</taxon>
        <taxon>Chordopoxvirinae</taxon>
        <taxon>Mustelpoxvirus</taxon>
        <taxon>Mustelpoxvirus seaotterpox</taxon>
        <taxon>Sea otterpox virus</taxon>
    </lineage>
</organism>
<comment type="similarity">
    <text evidence="3">Belongs to the Nudix hydrolase family.</text>
</comment>
<dbReference type="GeneID" id="36841082"/>
<dbReference type="GO" id="GO:0016791">
    <property type="term" value="F:phosphatase activity"/>
    <property type="evidence" value="ECO:0007669"/>
    <property type="project" value="InterPro"/>
</dbReference>
<evidence type="ECO:0000259" key="8">
    <source>
        <dbReference type="PROSITE" id="PS51462"/>
    </source>
</evidence>
<protein>
    <submittedName>
        <fullName evidence="9">mRNA decapping enzyme</fullName>
    </submittedName>
</protein>
<dbReference type="Pfam" id="PF08476">
    <property type="entry name" value="VD10_N"/>
    <property type="match status" value="1"/>
</dbReference>
<reference evidence="9" key="1">
    <citation type="submission" date="2018-05" db="EMBL/GenBank/DDBJ databases">
        <title>Complete Genome Sequence of a Novel Sea Otter Poxvirus.</title>
        <authorList>
            <person name="Jacob J.M."/>
            <person name="Subramaniam K."/>
            <person name="Tu S.-L."/>
            <person name="Nielsen O."/>
            <person name="Tuomi P.A."/>
            <person name="Upton C."/>
            <person name="Waltzek T.B."/>
        </authorList>
    </citation>
    <scope>NUCLEOTIDE SEQUENCE [LARGE SCALE GENOMIC DNA]</scope>
    <source>
        <strain evidence="9">ELK</strain>
    </source>
</reference>
<dbReference type="GO" id="GO:0046872">
    <property type="term" value="F:metal ion binding"/>
    <property type="evidence" value="ECO:0007669"/>
    <property type="project" value="UniProtKB-KW"/>
</dbReference>
<dbReference type="CDD" id="cd02883">
    <property type="entry name" value="NUDIX_Hydrolase"/>
    <property type="match status" value="1"/>
</dbReference>